<comment type="similarity">
    <text evidence="3 8">Belongs to the peptidase M17 family.</text>
</comment>
<evidence type="ECO:0000256" key="6">
    <source>
        <dbReference type="ARBA" id="ARBA00022801"/>
    </source>
</evidence>
<organism evidence="10 11">
    <name type="scientific">Agromyces protaetiae</name>
    <dbReference type="NCBI Taxonomy" id="2509455"/>
    <lineage>
        <taxon>Bacteria</taxon>
        <taxon>Bacillati</taxon>
        <taxon>Actinomycetota</taxon>
        <taxon>Actinomycetes</taxon>
        <taxon>Micrococcales</taxon>
        <taxon>Microbacteriaceae</taxon>
        <taxon>Agromyces</taxon>
    </lineage>
</organism>
<accession>A0A4P6FCP9</accession>
<dbReference type="OrthoDB" id="9809354at2"/>
<evidence type="ECO:0000259" key="9">
    <source>
        <dbReference type="PROSITE" id="PS00631"/>
    </source>
</evidence>
<protein>
    <recommendedName>
        <fullName evidence="8">Probable cytosol aminopeptidase</fullName>
        <ecNumber evidence="8">3.4.11.1</ecNumber>
    </recommendedName>
    <alternativeName>
        <fullName evidence="8">Leucine aminopeptidase</fullName>
        <shortName evidence="8">LAP</shortName>
        <ecNumber evidence="8">3.4.11.10</ecNumber>
    </alternativeName>
    <alternativeName>
        <fullName evidence="8">Leucyl aminopeptidase</fullName>
    </alternativeName>
</protein>
<feature type="binding site" evidence="8">
    <location>
        <position position="254"/>
    </location>
    <ligand>
        <name>Mn(2+)</name>
        <dbReference type="ChEBI" id="CHEBI:29035"/>
        <label>2</label>
    </ligand>
</feature>
<dbReference type="CDD" id="cd00433">
    <property type="entry name" value="Peptidase_M17"/>
    <property type="match status" value="1"/>
</dbReference>
<dbReference type="Gene3D" id="3.40.630.10">
    <property type="entry name" value="Zn peptidases"/>
    <property type="match status" value="1"/>
</dbReference>
<evidence type="ECO:0000256" key="4">
    <source>
        <dbReference type="ARBA" id="ARBA00022438"/>
    </source>
</evidence>
<dbReference type="SUPFAM" id="SSF52949">
    <property type="entry name" value="Macro domain-like"/>
    <property type="match status" value="1"/>
</dbReference>
<evidence type="ECO:0000256" key="2">
    <source>
        <dbReference type="ARBA" id="ARBA00000967"/>
    </source>
</evidence>
<evidence type="ECO:0000313" key="11">
    <source>
        <dbReference type="Proteomes" id="UP000291259"/>
    </source>
</evidence>
<comment type="function">
    <text evidence="7 8">Presumably involved in the processing and regular turnover of intracellular proteins. Catalyzes the removal of unsubstituted N-terminal amino acids from various peptides.</text>
</comment>
<feature type="binding site" evidence="8">
    <location>
        <position position="333"/>
    </location>
    <ligand>
        <name>Mn(2+)</name>
        <dbReference type="ChEBI" id="CHEBI:29035"/>
        <label>1</label>
    </ligand>
</feature>
<keyword evidence="11" id="KW-1185">Reference proteome</keyword>
<keyword evidence="4 8" id="KW-0031">Aminopeptidase</keyword>
<keyword evidence="6 8" id="KW-0378">Hydrolase</keyword>
<dbReference type="GO" id="GO:0030145">
    <property type="term" value="F:manganese ion binding"/>
    <property type="evidence" value="ECO:0007669"/>
    <property type="project" value="UniProtKB-UniRule"/>
</dbReference>
<keyword evidence="8" id="KW-0479">Metal-binding</keyword>
<evidence type="ECO:0000256" key="7">
    <source>
        <dbReference type="ARBA" id="ARBA00049972"/>
    </source>
</evidence>
<dbReference type="PANTHER" id="PTHR11963:SF23">
    <property type="entry name" value="CYTOSOL AMINOPEPTIDASE"/>
    <property type="match status" value="1"/>
</dbReference>
<dbReference type="EC" id="3.4.11.10" evidence="8"/>
<dbReference type="InterPro" id="IPR008283">
    <property type="entry name" value="Peptidase_M17_N"/>
</dbReference>
<dbReference type="GO" id="GO:0005737">
    <property type="term" value="C:cytoplasm"/>
    <property type="evidence" value="ECO:0007669"/>
    <property type="project" value="UniProtKB-SubCell"/>
</dbReference>
<evidence type="ECO:0000256" key="8">
    <source>
        <dbReference type="HAMAP-Rule" id="MF_00181"/>
    </source>
</evidence>
<evidence type="ECO:0000256" key="3">
    <source>
        <dbReference type="ARBA" id="ARBA00009528"/>
    </source>
</evidence>
<dbReference type="InterPro" id="IPR000819">
    <property type="entry name" value="Peptidase_M17_C"/>
</dbReference>
<evidence type="ECO:0000256" key="1">
    <source>
        <dbReference type="ARBA" id="ARBA00000135"/>
    </source>
</evidence>
<dbReference type="InterPro" id="IPR023042">
    <property type="entry name" value="Peptidase_M17_leu_NH2_pept"/>
</dbReference>
<feature type="active site" evidence="8">
    <location>
        <position position="261"/>
    </location>
</feature>
<dbReference type="Pfam" id="PF02789">
    <property type="entry name" value="Peptidase_M17_N"/>
    <property type="match status" value="1"/>
</dbReference>
<dbReference type="PRINTS" id="PR00481">
    <property type="entry name" value="LAMNOPPTDASE"/>
</dbReference>
<dbReference type="RefSeq" id="WP_129191628.1">
    <property type="nucleotide sequence ID" value="NZ_CP035491.1"/>
</dbReference>
<feature type="active site" evidence="8">
    <location>
        <position position="335"/>
    </location>
</feature>
<dbReference type="Pfam" id="PF00883">
    <property type="entry name" value="Peptidase_M17"/>
    <property type="match status" value="1"/>
</dbReference>
<dbReference type="SUPFAM" id="SSF53187">
    <property type="entry name" value="Zn-dependent exopeptidases"/>
    <property type="match status" value="1"/>
</dbReference>
<dbReference type="EMBL" id="CP035491">
    <property type="protein sequence ID" value="QAY74080.1"/>
    <property type="molecule type" value="Genomic_DNA"/>
</dbReference>
<comment type="catalytic activity">
    <reaction evidence="2 8">
        <text>Release of an N-terminal amino acid, preferentially leucine, but not glutamic or aspartic acids.</text>
        <dbReference type="EC" id="3.4.11.10"/>
    </reaction>
</comment>
<comment type="subcellular location">
    <subcellularLocation>
        <location evidence="8">Cytoplasm</location>
    </subcellularLocation>
</comment>
<proteinExistence type="inferred from homology"/>
<feature type="binding site" evidence="8">
    <location>
        <position position="249"/>
    </location>
    <ligand>
        <name>Mn(2+)</name>
        <dbReference type="ChEBI" id="CHEBI:29035"/>
        <label>2</label>
    </ligand>
</feature>
<feature type="binding site" evidence="8">
    <location>
        <position position="333"/>
    </location>
    <ligand>
        <name>Mn(2+)</name>
        <dbReference type="ChEBI" id="CHEBI:29035"/>
        <label>2</label>
    </ligand>
</feature>
<dbReference type="NCBIfam" id="NF002073">
    <property type="entry name" value="PRK00913.1-2"/>
    <property type="match status" value="1"/>
</dbReference>
<name>A0A4P6FCP9_9MICO</name>
<dbReference type="HAMAP" id="MF_00181">
    <property type="entry name" value="Cytosol_peptidase_M17"/>
    <property type="match status" value="1"/>
</dbReference>
<keyword evidence="8" id="KW-0464">Manganese</keyword>
<dbReference type="GO" id="GO:0070006">
    <property type="term" value="F:metalloaminopeptidase activity"/>
    <property type="evidence" value="ECO:0007669"/>
    <property type="project" value="InterPro"/>
</dbReference>
<comment type="cofactor">
    <cofactor evidence="8">
        <name>Mn(2+)</name>
        <dbReference type="ChEBI" id="CHEBI:29035"/>
    </cofactor>
    <text evidence="8">Binds 2 manganese ions per subunit.</text>
</comment>
<dbReference type="InterPro" id="IPR011356">
    <property type="entry name" value="Leucine_aapep/pepB"/>
</dbReference>
<dbReference type="KEGG" id="agf:ET445_12765"/>
<evidence type="ECO:0000256" key="5">
    <source>
        <dbReference type="ARBA" id="ARBA00022670"/>
    </source>
</evidence>
<dbReference type="GO" id="GO:0006508">
    <property type="term" value="P:proteolysis"/>
    <property type="evidence" value="ECO:0007669"/>
    <property type="project" value="UniProtKB-KW"/>
</dbReference>
<feature type="binding site" evidence="8">
    <location>
        <position position="331"/>
    </location>
    <ligand>
        <name>Mn(2+)</name>
        <dbReference type="ChEBI" id="CHEBI:29035"/>
        <label>1</label>
    </ligand>
</feature>
<dbReference type="EC" id="3.4.11.1" evidence="8"/>
<dbReference type="Gene3D" id="3.40.220.10">
    <property type="entry name" value="Leucine Aminopeptidase, subunit E, domain 1"/>
    <property type="match status" value="1"/>
</dbReference>
<dbReference type="PROSITE" id="PS00631">
    <property type="entry name" value="CYTOSOL_AP"/>
    <property type="match status" value="1"/>
</dbReference>
<feature type="domain" description="Cytosol aminopeptidase" evidence="9">
    <location>
        <begin position="329"/>
        <end position="336"/>
    </location>
</feature>
<evidence type="ECO:0000313" key="10">
    <source>
        <dbReference type="EMBL" id="QAY74080.1"/>
    </source>
</evidence>
<comment type="catalytic activity">
    <reaction evidence="1 8">
        <text>Release of an N-terminal amino acid, Xaa-|-Yaa-, in which Xaa is preferably Leu, but may be other amino acids including Pro although not Arg or Lys, and Yaa may be Pro. Amino acid amides and methyl esters are also readily hydrolyzed, but rates on arylamides are exceedingly low.</text>
        <dbReference type="EC" id="3.4.11.1"/>
    </reaction>
</comment>
<keyword evidence="8" id="KW-0963">Cytoplasm</keyword>
<reference evidence="10 11" key="1">
    <citation type="submission" date="2019-01" db="EMBL/GenBank/DDBJ databases">
        <title>Genome sequencing of strain FW100M-8.</title>
        <authorList>
            <person name="Heo J."/>
            <person name="Kim S.-J."/>
            <person name="Kim J.-S."/>
            <person name="Hong S.-B."/>
            <person name="Kwon S.-W."/>
        </authorList>
    </citation>
    <scope>NUCLEOTIDE SEQUENCE [LARGE SCALE GENOMIC DNA]</scope>
    <source>
        <strain evidence="10 11">FW100M-8</strain>
    </source>
</reference>
<dbReference type="AlphaFoldDB" id="A0A4P6FCP9"/>
<dbReference type="Proteomes" id="UP000291259">
    <property type="component" value="Chromosome"/>
</dbReference>
<dbReference type="PANTHER" id="PTHR11963">
    <property type="entry name" value="LEUCINE AMINOPEPTIDASE-RELATED"/>
    <property type="match status" value="1"/>
</dbReference>
<keyword evidence="5 8" id="KW-0645">Protease</keyword>
<feature type="binding site" evidence="8">
    <location>
        <position position="272"/>
    </location>
    <ligand>
        <name>Mn(2+)</name>
        <dbReference type="ChEBI" id="CHEBI:29035"/>
        <label>2</label>
    </ligand>
</feature>
<dbReference type="InterPro" id="IPR043472">
    <property type="entry name" value="Macro_dom-like"/>
</dbReference>
<feature type="binding site" evidence="8">
    <location>
        <position position="254"/>
    </location>
    <ligand>
        <name>Mn(2+)</name>
        <dbReference type="ChEBI" id="CHEBI:29035"/>
        <label>1</label>
    </ligand>
</feature>
<sequence length="492" mass="50131">MPTPLLTLSAAPATDSDADVLLFFATAGEAGAEVQAPEGFEWVQAAVSSLGAKGSAEELTRLPGREGAPRIVAVVGTGDQADAPSLRLAAGAALRALADVETVAVVAPASSDAQDVAAALEGAALGAYRYNAYRSEPKTGATAIAAHTPFTEADLHLDRVRAVVEAVATTKDLVNQSPDELYPEVFASLATEAAEAAGLAVRVWDDAALRADGFGGIAGVGQGSSRGPRLVRVEYAPEGADFTLALVGKGITFDSGGLSLKPGASMIGMKGDMAGAAAVLQSTLAVAKLGAPVKIVAWLCLAENLPSGTAIRPNDVLRMYGGKTVEVLNTDAEGRLVMADALVAASEEQPDAIIDVATLTGAQLVALGTRISGLMGDTTLVDRVRSAADAVDEAVWPMPLPAHLKSLLKSEVADLANTKLGQVTPGMLLAGVFLREFVGRREGEDAERIPWAHLDIAGPADNTGAGWGFTGSGATGAAVRTLVQLGEDLAAK</sequence>
<gene>
    <name evidence="8" type="primary">pepA</name>
    <name evidence="10" type="ORF">ET445_12765</name>
</gene>